<keyword evidence="1" id="KW-0472">Membrane</keyword>
<dbReference type="STRING" id="414004.CENSYa_0439"/>
<dbReference type="InterPro" id="IPR027560">
    <property type="entry name" value="PEFG-CTERM"/>
</dbReference>
<dbReference type="EnsemblBacteria" id="ABK77074">
    <property type="protein sequence ID" value="ABK77074"/>
    <property type="gene ID" value="CENSYa_0439"/>
</dbReference>
<evidence type="ECO:0000313" key="3">
    <source>
        <dbReference type="Proteomes" id="UP000000758"/>
    </source>
</evidence>
<dbReference type="Proteomes" id="UP000000758">
    <property type="component" value="Chromosome"/>
</dbReference>
<evidence type="ECO:0000256" key="1">
    <source>
        <dbReference type="SAM" id="Phobius"/>
    </source>
</evidence>
<keyword evidence="1" id="KW-1133">Transmembrane helix</keyword>
<dbReference type="HOGENOM" id="CLU_1040525_0_0_2"/>
<name>A0RUQ7_CENSY</name>
<gene>
    <name evidence="2" type="ordered locus">CENSYa_0439</name>
</gene>
<protein>
    <recommendedName>
        <fullName evidence="4">PEFG-CTERM sorting domain-containing protein</fullName>
    </recommendedName>
</protein>
<reference evidence="2 3" key="1">
    <citation type="journal article" date="2006" name="Proc. Natl. Acad. Sci. U.S.A.">
        <title>Genomic analysis of the uncultivated marine crenarchaeote Cenarchaeum symbiosum.</title>
        <authorList>
            <person name="Hallam S.J."/>
            <person name="Konstantinidis K.T."/>
            <person name="Putnam N."/>
            <person name="Schleper C."/>
            <person name="Watanabe Y."/>
            <person name="Sugahara J."/>
            <person name="Preston C."/>
            <person name="de la Torre J."/>
            <person name="Richardson P.M."/>
            <person name="DeLong E.F."/>
        </authorList>
    </citation>
    <scope>NUCLEOTIDE SEQUENCE [LARGE SCALE GENOMIC DNA]</scope>
    <source>
        <strain evidence="3">A</strain>
    </source>
</reference>
<dbReference type="KEGG" id="csy:CENSYa_0439"/>
<evidence type="ECO:0000313" key="2">
    <source>
        <dbReference type="EMBL" id="ABK77074.1"/>
    </source>
</evidence>
<dbReference type="NCBIfam" id="TIGR04296">
    <property type="entry name" value="PEFG-CTERM"/>
    <property type="match status" value="1"/>
</dbReference>
<dbReference type="EMBL" id="DP000238">
    <property type="protein sequence ID" value="ABK77074.1"/>
    <property type="molecule type" value="Genomic_DNA"/>
</dbReference>
<accession>A0RUQ7</accession>
<dbReference type="AlphaFoldDB" id="A0RUQ7"/>
<feature type="transmembrane region" description="Helical" evidence="1">
    <location>
        <begin position="254"/>
        <end position="274"/>
    </location>
</feature>
<sequence length="284" mass="29974">MNPRKSARLIPVLMLAVFMAAGPLVGSVSAQGIGMSLNVFAEAGSTALTVSGMTTNRALGDVSITVQAPNGNIVGIDQKAPDRDGNYRTEVQLGDGILGIQDGVYTIRAYQSDANLYDLNVRVMITGGVLGNIDETTSSLDLSSATTVRPDNRISGLSFTVDAPEGALEMGINGNTDHLHTDVTMVVTAPNGNLIHTDQLSPDASGDFEATINVGCPNWAQDGMYTITIQQEENILYKDVHQVEIRDCVVIPEFGTVAVLVLAVAIVSIIAVTARSGLSIIPRY</sequence>
<proteinExistence type="predicted"/>
<organism evidence="2 3">
    <name type="scientific">Cenarchaeum symbiosum (strain A)</name>
    <dbReference type="NCBI Taxonomy" id="414004"/>
    <lineage>
        <taxon>Archaea</taxon>
        <taxon>Nitrososphaerota</taxon>
        <taxon>Candidatus Cenarchaeales</taxon>
        <taxon>Candidatus Cenarchaeaceae</taxon>
        <taxon>Candidatus Cenarchaeum</taxon>
    </lineage>
</organism>
<evidence type="ECO:0008006" key="4">
    <source>
        <dbReference type="Google" id="ProtNLM"/>
    </source>
</evidence>
<keyword evidence="3" id="KW-1185">Reference proteome</keyword>
<keyword evidence="1" id="KW-0812">Transmembrane</keyword>